<dbReference type="GO" id="GO:0051539">
    <property type="term" value="F:4 iron, 4 sulfur cluster binding"/>
    <property type="evidence" value="ECO:0007669"/>
    <property type="project" value="UniProtKB-KW"/>
</dbReference>
<evidence type="ECO:0000313" key="9">
    <source>
        <dbReference type="EMBL" id="MBB6181161.1"/>
    </source>
</evidence>
<dbReference type="PANTHER" id="PTHR11061:SF49">
    <property type="entry name" value="23S RRNA (URACIL(1939)-C(5))-METHYLTRANSFERASE RLMD"/>
    <property type="match status" value="1"/>
</dbReference>
<dbReference type="Gene3D" id="2.40.50.1070">
    <property type="match status" value="1"/>
</dbReference>
<dbReference type="InterPro" id="IPR010280">
    <property type="entry name" value="U5_MeTrfase_fam"/>
</dbReference>
<evidence type="ECO:0000256" key="6">
    <source>
        <dbReference type="PROSITE-ProRule" id="PRU01024"/>
    </source>
</evidence>
<evidence type="ECO:0000256" key="4">
    <source>
        <dbReference type="ARBA" id="ARBA00022691"/>
    </source>
</evidence>
<comment type="similarity">
    <text evidence="6">Belongs to the class I-like SAM-binding methyltransferase superfamily. RNA M5U methyltransferase family.</text>
</comment>
<dbReference type="GO" id="GO:0070475">
    <property type="term" value="P:rRNA base methylation"/>
    <property type="evidence" value="ECO:0007669"/>
    <property type="project" value="TreeGrafter"/>
</dbReference>
<dbReference type="PANTHER" id="PTHR11061">
    <property type="entry name" value="RNA M5U METHYLTRANSFERASE"/>
    <property type="match status" value="1"/>
</dbReference>
<feature type="binding site" evidence="6">
    <location>
        <position position="251"/>
    </location>
    <ligand>
        <name>S-adenosyl-L-methionine</name>
        <dbReference type="ChEBI" id="CHEBI:59789"/>
    </ligand>
</feature>
<dbReference type="EC" id="2.1.1.190" evidence="9"/>
<keyword evidence="5" id="KW-0411">Iron-sulfur</keyword>
<dbReference type="Pfam" id="PF01938">
    <property type="entry name" value="TRAM"/>
    <property type="match status" value="1"/>
</dbReference>
<gene>
    <name evidence="9" type="ORF">HNQ75_003146</name>
</gene>
<evidence type="ECO:0000313" key="10">
    <source>
        <dbReference type="Proteomes" id="UP000535501"/>
    </source>
</evidence>
<name>A0A7X0DEJ3_9HYPH</name>
<organism evidence="9 10">
    <name type="scientific">Pseudorhizobium flavum</name>
    <dbReference type="NCBI Taxonomy" id="1335061"/>
    <lineage>
        <taxon>Bacteria</taxon>
        <taxon>Pseudomonadati</taxon>
        <taxon>Pseudomonadota</taxon>
        <taxon>Alphaproteobacteria</taxon>
        <taxon>Hyphomicrobiales</taxon>
        <taxon>Rhizobiaceae</taxon>
        <taxon>Rhizobium/Agrobacterium group</taxon>
        <taxon>Pseudorhizobium</taxon>
    </lineage>
</organism>
<evidence type="ECO:0000256" key="3">
    <source>
        <dbReference type="ARBA" id="ARBA00022679"/>
    </source>
</evidence>
<dbReference type="SUPFAM" id="SSF50249">
    <property type="entry name" value="Nucleic acid-binding proteins"/>
    <property type="match status" value="1"/>
</dbReference>
<keyword evidence="1" id="KW-0408">Iron</keyword>
<dbReference type="CDD" id="cd02440">
    <property type="entry name" value="AdoMet_MTases"/>
    <property type="match status" value="1"/>
</dbReference>
<dbReference type="InterPro" id="IPR012340">
    <property type="entry name" value="NA-bd_OB-fold"/>
</dbReference>
<dbReference type="Gene3D" id="3.40.50.150">
    <property type="entry name" value="Vaccinia Virus protein VP39"/>
    <property type="match status" value="1"/>
</dbReference>
<keyword evidence="1" id="KW-0004">4Fe-4S</keyword>
<dbReference type="Proteomes" id="UP000535501">
    <property type="component" value="Unassembled WGS sequence"/>
</dbReference>
<evidence type="ECO:0000256" key="7">
    <source>
        <dbReference type="PROSITE-ProRule" id="PRU10015"/>
    </source>
</evidence>
<keyword evidence="3 6" id="KW-0808">Transferase</keyword>
<dbReference type="Pfam" id="PF05958">
    <property type="entry name" value="tRNA_U5-meth_tr"/>
    <property type="match status" value="1"/>
</dbReference>
<sequence length="414" mass="44374">MSTLTVTINRLGAHGHGIANTAEGPVYVPHALPGETVAIARNGSHGTLLSTAISSPDRVAPLCRHFDPDRDACGGCSLQHLAEQPYTDFKRDLVVEALRSKGLTPHVEPLVTCDLGQRRRTVFSARRTDKGLLLGFNRAETNHIVSVEECPVAAPAIMAQLDALRSIAAALTGGSESFRLTVLETLAGLDVAAEGVKPLDEKRRRAAIETVMRLSAIARVSVNGEILIEPRKPLVDFGGVLAAPPPGAFMQATKEAEDAMAALVLAHIGKAKRVLDLFAGSGTFALRLARTARVHAVEGEDKPLKALDLAARTTQGLKPVTVEKRDLFRRPLTAQELKVYDAVVFDPPRAGAEAQVKELARAGVKKVAAVSCNPLTLARDLRLLADQGYEIRSVIPVDQFLWSAHVEAVALLQR</sequence>
<feature type="active site" description="Nucleophile" evidence="6">
    <location>
        <position position="372"/>
    </location>
</feature>
<dbReference type="RefSeq" id="WP_077548131.1">
    <property type="nucleotide sequence ID" value="NZ_JACHEJ010000008.1"/>
</dbReference>
<evidence type="ECO:0000256" key="2">
    <source>
        <dbReference type="ARBA" id="ARBA00022603"/>
    </source>
</evidence>
<comment type="caution">
    <text evidence="9">The sequence shown here is derived from an EMBL/GenBank/DDBJ whole genome shotgun (WGS) entry which is preliminary data.</text>
</comment>
<feature type="binding site" evidence="6">
    <location>
        <position position="278"/>
    </location>
    <ligand>
        <name>S-adenosyl-L-methionine</name>
        <dbReference type="ChEBI" id="CHEBI:59789"/>
    </ligand>
</feature>
<dbReference type="AlphaFoldDB" id="A0A7X0DEJ3"/>
<evidence type="ECO:0000259" key="8">
    <source>
        <dbReference type="Pfam" id="PF01938"/>
    </source>
</evidence>
<keyword evidence="10" id="KW-1185">Reference proteome</keyword>
<keyword evidence="4 6" id="KW-0949">S-adenosyl-L-methionine</keyword>
<keyword evidence="2 6" id="KW-0489">Methyltransferase</keyword>
<protein>
    <submittedName>
        <fullName evidence="9">23S rRNA (Uracil1939-C5)-methyltransferase</fullName>
        <ecNumber evidence="9">2.1.1.190</ecNumber>
    </submittedName>
</protein>
<dbReference type="InterPro" id="IPR029063">
    <property type="entry name" value="SAM-dependent_MTases_sf"/>
</dbReference>
<reference evidence="9 10" key="1">
    <citation type="submission" date="2020-08" db="EMBL/GenBank/DDBJ databases">
        <title>Genomic Encyclopedia of Type Strains, Phase IV (KMG-IV): sequencing the most valuable type-strain genomes for metagenomic binning, comparative biology and taxonomic classification.</title>
        <authorList>
            <person name="Goeker M."/>
        </authorList>
    </citation>
    <scope>NUCLEOTIDE SEQUENCE [LARGE SCALE GENOMIC DNA]</scope>
    <source>
        <strain evidence="9 10">DSM 102134</strain>
    </source>
</reference>
<feature type="active site" evidence="7">
    <location>
        <position position="372"/>
    </location>
</feature>
<dbReference type="Gene3D" id="2.40.50.140">
    <property type="entry name" value="Nucleic acid-binding proteins"/>
    <property type="match status" value="1"/>
</dbReference>
<dbReference type="InterPro" id="IPR002792">
    <property type="entry name" value="TRAM_dom"/>
</dbReference>
<dbReference type="InterPro" id="IPR030390">
    <property type="entry name" value="MeTrfase_TrmA_AS"/>
</dbReference>
<feature type="binding site" evidence="6">
    <location>
        <position position="298"/>
    </location>
    <ligand>
        <name>S-adenosyl-L-methionine</name>
        <dbReference type="ChEBI" id="CHEBI:59789"/>
    </ligand>
</feature>
<dbReference type="GO" id="GO:0070041">
    <property type="term" value="F:rRNA (uridine-C5-)-methyltransferase activity"/>
    <property type="evidence" value="ECO:0007669"/>
    <property type="project" value="TreeGrafter"/>
</dbReference>
<feature type="domain" description="TRAM" evidence="8">
    <location>
        <begin position="2"/>
        <end position="39"/>
    </location>
</feature>
<dbReference type="SUPFAM" id="SSF53335">
    <property type="entry name" value="S-adenosyl-L-methionine-dependent methyltransferases"/>
    <property type="match status" value="1"/>
</dbReference>
<proteinExistence type="inferred from homology"/>
<feature type="binding site" evidence="6">
    <location>
        <position position="346"/>
    </location>
    <ligand>
        <name>S-adenosyl-L-methionine</name>
        <dbReference type="ChEBI" id="CHEBI:59789"/>
    </ligand>
</feature>
<evidence type="ECO:0000256" key="5">
    <source>
        <dbReference type="ARBA" id="ARBA00023014"/>
    </source>
</evidence>
<dbReference type="PROSITE" id="PS01230">
    <property type="entry name" value="TRMA_1"/>
    <property type="match status" value="1"/>
</dbReference>
<evidence type="ECO:0000256" key="1">
    <source>
        <dbReference type="ARBA" id="ARBA00022485"/>
    </source>
</evidence>
<keyword evidence="1" id="KW-0479">Metal-binding</keyword>
<dbReference type="EMBL" id="JACHEJ010000008">
    <property type="protein sequence ID" value="MBB6181161.1"/>
    <property type="molecule type" value="Genomic_DNA"/>
</dbReference>
<accession>A0A7X0DEJ3</accession>
<dbReference type="PROSITE" id="PS51687">
    <property type="entry name" value="SAM_MT_RNA_M5U"/>
    <property type="match status" value="1"/>
</dbReference>